<dbReference type="InterPro" id="IPR017871">
    <property type="entry name" value="ABC_transporter-like_CS"/>
</dbReference>
<dbReference type="PANTHER" id="PTHR43776:SF7">
    <property type="entry name" value="D,D-DIPEPTIDE TRANSPORT ATP-BINDING PROTEIN DDPF-RELATED"/>
    <property type="match status" value="1"/>
</dbReference>
<evidence type="ECO:0000256" key="1">
    <source>
        <dbReference type="ARBA" id="ARBA00005417"/>
    </source>
</evidence>
<dbReference type="PANTHER" id="PTHR43776">
    <property type="entry name" value="TRANSPORT ATP-BINDING PROTEIN"/>
    <property type="match status" value="1"/>
</dbReference>
<dbReference type="InterPro" id="IPR003439">
    <property type="entry name" value="ABC_transporter-like_ATP-bd"/>
</dbReference>
<dbReference type="InterPro" id="IPR003593">
    <property type="entry name" value="AAA+_ATPase"/>
</dbReference>
<dbReference type="RefSeq" id="WP_261897971.1">
    <property type="nucleotide sequence ID" value="NZ_AP024896.1"/>
</dbReference>
<evidence type="ECO:0000256" key="4">
    <source>
        <dbReference type="ARBA" id="ARBA00022840"/>
    </source>
</evidence>
<keyword evidence="7" id="KW-1185">Reference proteome</keyword>
<evidence type="ECO:0000256" key="2">
    <source>
        <dbReference type="ARBA" id="ARBA00022448"/>
    </source>
</evidence>
<dbReference type="SUPFAM" id="SSF52540">
    <property type="entry name" value="P-loop containing nucleoside triphosphate hydrolases"/>
    <property type="match status" value="1"/>
</dbReference>
<accession>A0ABZ0QKB9</accession>
<keyword evidence="3" id="KW-0547">Nucleotide-binding</keyword>
<organism evidence="6 7">
    <name type="scientific">Vibrio porteresiae DSM 19223</name>
    <dbReference type="NCBI Taxonomy" id="1123496"/>
    <lineage>
        <taxon>Bacteria</taxon>
        <taxon>Pseudomonadati</taxon>
        <taxon>Pseudomonadota</taxon>
        <taxon>Gammaproteobacteria</taxon>
        <taxon>Vibrionales</taxon>
        <taxon>Vibrionaceae</taxon>
        <taxon>Vibrio</taxon>
    </lineage>
</organism>
<dbReference type="InterPro" id="IPR013563">
    <property type="entry name" value="Oligopep_ABC_C"/>
</dbReference>
<dbReference type="PROSITE" id="PS50893">
    <property type="entry name" value="ABC_TRANSPORTER_2"/>
    <property type="match status" value="1"/>
</dbReference>
<dbReference type="PROSITE" id="PS00211">
    <property type="entry name" value="ABC_TRANSPORTER_1"/>
    <property type="match status" value="1"/>
</dbReference>
<gene>
    <name evidence="6" type="ORF">R8Z52_23410</name>
</gene>
<proteinExistence type="inferred from homology"/>
<reference evidence="6 7" key="1">
    <citation type="submission" date="2023-11" db="EMBL/GenBank/DDBJ databases">
        <title>Plant-associative lifestyle of Vibrio porteresiae and its evolutionary dynamics.</title>
        <authorList>
            <person name="Rameshkumar N."/>
            <person name="Kirti K."/>
        </authorList>
    </citation>
    <scope>NUCLEOTIDE SEQUENCE [LARGE SCALE GENOMIC DNA]</scope>
    <source>
        <strain evidence="6 7">MSSRF30</strain>
    </source>
</reference>
<dbReference type="SMART" id="SM00382">
    <property type="entry name" value="AAA"/>
    <property type="match status" value="1"/>
</dbReference>
<comment type="similarity">
    <text evidence="1">Belongs to the ABC transporter superfamily.</text>
</comment>
<name>A0ABZ0QKB9_9VIBR</name>
<dbReference type="EMBL" id="CP138204">
    <property type="protein sequence ID" value="WPC76961.1"/>
    <property type="molecule type" value="Genomic_DNA"/>
</dbReference>
<evidence type="ECO:0000259" key="5">
    <source>
        <dbReference type="PROSITE" id="PS50893"/>
    </source>
</evidence>
<dbReference type="NCBIfam" id="NF008453">
    <property type="entry name" value="PRK11308.1"/>
    <property type="match status" value="1"/>
</dbReference>
<dbReference type="Gene3D" id="3.40.50.300">
    <property type="entry name" value="P-loop containing nucleotide triphosphate hydrolases"/>
    <property type="match status" value="1"/>
</dbReference>
<dbReference type="Proteomes" id="UP001304071">
    <property type="component" value="Chromosome 2"/>
</dbReference>
<protein>
    <submittedName>
        <fullName evidence="6">Dipeptide ABC transporter ATP-binding protein</fullName>
    </submittedName>
</protein>
<feature type="domain" description="ABC transporter" evidence="5">
    <location>
        <begin position="18"/>
        <end position="258"/>
    </location>
</feature>
<evidence type="ECO:0000256" key="3">
    <source>
        <dbReference type="ARBA" id="ARBA00022741"/>
    </source>
</evidence>
<keyword evidence="2" id="KW-0813">Transport</keyword>
<evidence type="ECO:0000313" key="6">
    <source>
        <dbReference type="EMBL" id="WPC76961.1"/>
    </source>
</evidence>
<dbReference type="NCBIfam" id="TIGR01727">
    <property type="entry name" value="oligo_HPY"/>
    <property type="match status" value="1"/>
</dbReference>
<dbReference type="CDD" id="cd03257">
    <property type="entry name" value="ABC_NikE_OppD_transporters"/>
    <property type="match status" value="1"/>
</dbReference>
<sequence length="334" mass="36624">MSSDVLVEVKGLRKTFAVKQSGFFRRNDLLCKAVDDVSFTIRKGQTLGLVGESGCGKSTLGRCLLRLIEPTDGSIVIDGQAVDSLDKKGLKAMRKDMQMIFQDPFASLSPRMTIHDILREPLDIHHIGTVEEREAKIAEVMAIVGLRPQALNRYPHEFSGGQRQRIGIARALMLEPKFIVADEPVSALDVSVQAQVLNLIAELQETKGISFLFIAHDLAVVQHICDEVGVMYLGRLVERASAEELYRNPKHPYTQALLASIPVPDPTLRKDKEPLQGDVPSPLAPPSGCTFRTRCPHATAQCAKTAPSAINVSTDNNETAGHWVACHLYNEALA</sequence>
<dbReference type="Pfam" id="PF00005">
    <property type="entry name" value="ABC_tran"/>
    <property type="match status" value="1"/>
</dbReference>
<dbReference type="InterPro" id="IPR050319">
    <property type="entry name" value="ABC_transp_ATP-bind"/>
</dbReference>
<dbReference type="Pfam" id="PF08352">
    <property type="entry name" value="oligo_HPY"/>
    <property type="match status" value="1"/>
</dbReference>
<dbReference type="GO" id="GO:0005524">
    <property type="term" value="F:ATP binding"/>
    <property type="evidence" value="ECO:0007669"/>
    <property type="project" value="UniProtKB-KW"/>
</dbReference>
<keyword evidence="4 6" id="KW-0067">ATP-binding</keyword>
<dbReference type="InterPro" id="IPR027417">
    <property type="entry name" value="P-loop_NTPase"/>
</dbReference>
<evidence type="ECO:0000313" key="7">
    <source>
        <dbReference type="Proteomes" id="UP001304071"/>
    </source>
</evidence>